<name>A0AAT9LDK9_9FIRM</name>
<gene>
    <name evidence="4" type="ORF">IMF26_03505</name>
</gene>
<dbReference type="GO" id="GO:0030170">
    <property type="term" value="F:pyridoxal phosphate binding"/>
    <property type="evidence" value="ECO:0007669"/>
    <property type="project" value="InterPro"/>
</dbReference>
<dbReference type="Gene3D" id="3.40.640.10">
    <property type="entry name" value="Type I PLP-dependent aspartate aminotransferase-like (Major domain)"/>
    <property type="match status" value="1"/>
</dbReference>
<sequence length="464" mass="50180">MRSVENAEGTYSLLGLDGALSLDRKTGGDLFARYVNPGLKTLLSAIGFDKSFVRAEGVTVYDDSGQRYLDFLGGYGSLPFGHNPQDVIRDIERAGGRPNFLQAQASALQAALAHDLAEITPGDLEVTFFSNSGTEAVESALKLARAATGRTYFVYCTGAFHGKTFGSLSVGGREKYKKPFEPLVPGCLEVPFGDAGALEEALKTEKCAAFIVEPIQGEAGVVVPPDGYLVRARELTRQYGTLLIVDEVQTGFGRTGKMFASEHEKVVPDIMCLAKALGGGVMPIGATIATRRVWDQAYGGLSKAILHTSTFGGGARACAAGLSTIQKIVREKLWERASTLGEYFIRGLLTLKERYRTIKEVRGKGLLIGLEFEKPVSGLLDQITAGSINNIAREYYASLVAGELLNKYHVITAYTLNNPNVMRLEPPLIVEKDEIDYVLNALEDIFSKKRGFLSLAASVLTGRK</sequence>
<dbReference type="PANTHER" id="PTHR11986:SF121">
    <property type="entry name" value="BLR3010 PROTEIN"/>
    <property type="match status" value="1"/>
</dbReference>
<dbReference type="GO" id="GO:0008483">
    <property type="term" value="F:transaminase activity"/>
    <property type="evidence" value="ECO:0007669"/>
    <property type="project" value="UniProtKB-KW"/>
</dbReference>
<dbReference type="InterPro" id="IPR015421">
    <property type="entry name" value="PyrdxlP-dep_Trfase_major"/>
</dbReference>
<dbReference type="Gene3D" id="3.90.1150.10">
    <property type="entry name" value="Aspartate Aminotransferase, domain 1"/>
    <property type="match status" value="1"/>
</dbReference>
<reference evidence="4" key="1">
    <citation type="submission" date="2020-10" db="EMBL/GenBank/DDBJ databases">
        <authorList>
            <person name="Kadnikov V."/>
            <person name="Beletsky A.V."/>
            <person name="Mardanov A.V."/>
            <person name="Karnachuk O.V."/>
            <person name="Ravin N.V."/>
        </authorList>
    </citation>
    <scope>NUCLEOTIDE SEQUENCE</scope>
    <source>
        <strain evidence="4">Bu02</strain>
    </source>
</reference>
<dbReference type="GO" id="GO:0042802">
    <property type="term" value="F:identical protein binding"/>
    <property type="evidence" value="ECO:0007669"/>
    <property type="project" value="TreeGrafter"/>
</dbReference>
<keyword evidence="4" id="KW-0032">Aminotransferase</keyword>
<dbReference type="FunFam" id="3.40.640.10:FF:000004">
    <property type="entry name" value="Acetylornithine aminotransferase"/>
    <property type="match status" value="1"/>
</dbReference>
<protein>
    <submittedName>
        <fullName evidence="4">Aspartate aminotransferase family protein</fullName>
    </submittedName>
</protein>
<proteinExistence type="inferred from homology"/>
<reference evidence="4" key="2">
    <citation type="journal article" date="2023" name="Biology">
        <title>Prokaryotic Life Associated with Coal-Fire Gas Vents Revealed by Metagenomics.</title>
        <authorList>
            <person name="Kadnikov V.V."/>
            <person name="Mardanov A.V."/>
            <person name="Beletsky A.V."/>
            <person name="Karnachuk O.V."/>
            <person name="Ravin N.V."/>
        </authorList>
    </citation>
    <scope>NUCLEOTIDE SEQUENCE</scope>
    <source>
        <strain evidence="4">Bu02</strain>
    </source>
</reference>
<evidence type="ECO:0000256" key="2">
    <source>
        <dbReference type="ARBA" id="ARBA00022898"/>
    </source>
</evidence>
<dbReference type="SUPFAM" id="SSF53383">
    <property type="entry name" value="PLP-dependent transferases"/>
    <property type="match status" value="1"/>
</dbReference>
<dbReference type="KEGG" id="fcz:IMF26_03505"/>
<dbReference type="PIRSF" id="PIRSF000521">
    <property type="entry name" value="Transaminase_4ab_Lys_Orn"/>
    <property type="match status" value="1"/>
</dbReference>
<evidence type="ECO:0000256" key="1">
    <source>
        <dbReference type="ARBA" id="ARBA00001933"/>
    </source>
</evidence>
<dbReference type="PROSITE" id="PS00600">
    <property type="entry name" value="AA_TRANSFER_CLASS_3"/>
    <property type="match status" value="1"/>
</dbReference>
<dbReference type="AlphaFoldDB" id="A0AAT9LDK9"/>
<evidence type="ECO:0000313" key="4">
    <source>
        <dbReference type="EMBL" id="QUL99144.1"/>
    </source>
</evidence>
<accession>A0AAT9LDK9</accession>
<dbReference type="Pfam" id="PF00202">
    <property type="entry name" value="Aminotran_3"/>
    <property type="match status" value="1"/>
</dbReference>
<dbReference type="InterPro" id="IPR015424">
    <property type="entry name" value="PyrdxlP-dep_Trfase"/>
</dbReference>
<dbReference type="InterPro" id="IPR050103">
    <property type="entry name" value="Class-III_PLP-dep_AT"/>
</dbReference>
<dbReference type="CDD" id="cd00610">
    <property type="entry name" value="OAT_like"/>
    <property type="match status" value="1"/>
</dbReference>
<comment type="similarity">
    <text evidence="3">Belongs to the class-III pyridoxal-phosphate-dependent aminotransferase family.</text>
</comment>
<dbReference type="EMBL" id="CP062796">
    <property type="protein sequence ID" value="QUL99144.1"/>
    <property type="molecule type" value="Genomic_DNA"/>
</dbReference>
<comment type="cofactor">
    <cofactor evidence="1">
        <name>pyridoxal 5'-phosphate</name>
        <dbReference type="ChEBI" id="CHEBI:597326"/>
    </cofactor>
</comment>
<keyword evidence="2 3" id="KW-0663">Pyridoxal phosphate</keyword>
<dbReference type="InterPro" id="IPR015422">
    <property type="entry name" value="PyrdxlP-dep_Trfase_small"/>
</dbReference>
<dbReference type="PANTHER" id="PTHR11986">
    <property type="entry name" value="AMINOTRANSFERASE CLASS III"/>
    <property type="match status" value="1"/>
</dbReference>
<organism evidence="4">
    <name type="scientific">Candidatus Fermentithermobacillus carboniphilus</name>
    <dbReference type="NCBI Taxonomy" id="3085328"/>
    <lineage>
        <taxon>Bacteria</taxon>
        <taxon>Bacillati</taxon>
        <taxon>Bacillota</taxon>
        <taxon>Candidatus Fermentithermobacillia</taxon>
        <taxon>Candidatus Fermentithermobacillales</taxon>
        <taxon>Candidatus Fermentithermobacillaceae</taxon>
        <taxon>Candidatus Fermentithermobacillus</taxon>
    </lineage>
</organism>
<keyword evidence="4" id="KW-0808">Transferase</keyword>
<evidence type="ECO:0000256" key="3">
    <source>
        <dbReference type="RuleBase" id="RU003560"/>
    </source>
</evidence>
<dbReference type="InterPro" id="IPR049704">
    <property type="entry name" value="Aminotrans_3_PPA_site"/>
</dbReference>
<dbReference type="InterPro" id="IPR005814">
    <property type="entry name" value="Aminotrans_3"/>
</dbReference>